<dbReference type="InParanoid" id="A0A2R5G7T5"/>
<comment type="caution">
    <text evidence="5">The sequence shown here is derived from an EMBL/GenBank/DDBJ whole genome shotgun (WGS) entry which is preliminary data.</text>
</comment>
<evidence type="ECO:0000256" key="1">
    <source>
        <dbReference type="ARBA" id="ARBA00022614"/>
    </source>
</evidence>
<dbReference type="SMART" id="SM00364">
    <property type="entry name" value="LRR_BAC"/>
    <property type="match status" value="2"/>
</dbReference>
<dbReference type="InterPro" id="IPR001611">
    <property type="entry name" value="Leu-rich_rpt"/>
</dbReference>
<dbReference type="Gene3D" id="3.80.10.10">
    <property type="entry name" value="Ribonuclease Inhibitor"/>
    <property type="match status" value="1"/>
</dbReference>
<dbReference type="InterPro" id="IPR003591">
    <property type="entry name" value="Leu-rich_rpt_typical-subtyp"/>
</dbReference>
<evidence type="ECO:0000256" key="3">
    <source>
        <dbReference type="SAM" id="MobiDB-lite"/>
    </source>
</evidence>
<dbReference type="InterPro" id="IPR032675">
    <property type="entry name" value="LRR_dom_sf"/>
</dbReference>
<evidence type="ECO:0000313" key="6">
    <source>
        <dbReference type="Proteomes" id="UP000241890"/>
    </source>
</evidence>
<dbReference type="PROSITE" id="PS51450">
    <property type="entry name" value="LRR"/>
    <property type="match status" value="1"/>
</dbReference>
<keyword evidence="6" id="KW-1185">Reference proteome</keyword>
<feature type="chain" id="PRO_5015325485" evidence="4">
    <location>
        <begin position="22"/>
        <end position="336"/>
    </location>
</feature>
<dbReference type="AlphaFoldDB" id="A0A2R5G7T5"/>
<dbReference type="PANTHER" id="PTHR45752">
    <property type="entry name" value="LEUCINE-RICH REPEAT-CONTAINING"/>
    <property type="match status" value="1"/>
</dbReference>
<dbReference type="SMART" id="SM00365">
    <property type="entry name" value="LRR_SD22"/>
    <property type="match status" value="2"/>
</dbReference>
<protein>
    <submittedName>
        <fullName evidence="5">Leucine-rich repeat-containing protein 1</fullName>
    </submittedName>
</protein>
<dbReference type="PANTHER" id="PTHR45752:SF187">
    <property type="entry name" value="LEUCINE-RICH REPEAT AND IQ DOMAIN-CONTAINING PROTEIN 4"/>
    <property type="match status" value="1"/>
</dbReference>
<evidence type="ECO:0000256" key="4">
    <source>
        <dbReference type="SAM" id="SignalP"/>
    </source>
</evidence>
<proteinExistence type="predicted"/>
<evidence type="ECO:0000256" key="2">
    <source>
        <dbReference type="ARBA" id="ARBA00022737"/>
    </source>
</evidence>
<dbReference type="EMBL" id="BEYU01000027">
    <property type="protein sequence ID" value="GBG27116.1"/>
    <property type="molecule type" value="Genomic_DNA"/>
</dbReference>
<feature type="compositionally biased region" description="Low complexity" evidence="3">
    <location>
        <begin position="173"/>
        <end position="188"/>
    </location>
</feature>
<dbReference type="SUPFAM" id="SSF52058">
    <property type="entry name" value="L domain-like"/>
    <property type="match status" value="1"/>
</dbReference>
<dbReference type="Proteomes" id="UP000241890">
    <property type="component" value="Unassembled WGS sequence"/>
</dbReference>
<keyword evidence="4" id="KW-0732">Signal</keyword>
<reference evidence="5 6" key="1">
    <citation type="submission" date="2017-12" db="EMBL/GenBank/DDBJ databases">
        <title>Sequencing, de novo assembly and annotation of complete genome of a new Thraustochytrid species, strain FCC1311.</title>
        <authorList>
            <person name="Sedici K."/>
            <person name="Godart F."/>
            <person name="Aiese Cigliano R."/>
            <person name="Sanseverino W."/>
            <person name="Barakat M."/>
            <person name="Ortet P."/>
            <person name="Marechal E."/>
            <person name="Cagnac O."/>
            <person name="Amato A."/>
        </authorList>
    </citation>
    <scope>NUCLEOTIDE SEQUENCE [LARGE SCALE GENOMIC DNA]</scope>
</reference>
<dbReference type="SMART" id="SM00369">
    <property type="entry name" value="LRR_TYP"/>
    <property type="match status" value="2"/>
</dbReference>
<keyword evidence="2" id="KW-0677">Repeat</keyword>
<evidence type="ECO:0000313" key="5">
    <source>
        <dbReference type="EMBL" id="GBG27116.1"/>
    </source>
</evidence>
<dbReference type="OrthoDB" id="73067at2759"/>
<feature type="region of interest" description="Disordered" evidence="3">
    <location>
        <begin position="154"/>
        <end position="202"/>
    </location>
</feature>
<accession>A0A2R5G7T5</accession>
<dbReference type="InterPro" id="IPR050715">
    <property type="entry name" value="LRR-SigEffector_domain"/>
</dbReference>
<keyword evidence="1" id="KW-0433">Leucine-rich repeat</keyword>
<name>A0A2R5G7T5_9STRA</name>
<gene>
    <name evidence="5" type="ORF">FCC1311_033392</name>
</gene>
<sequence length="336" mass="37003">MLLRHLVLLVVLFCTSAVTRGATCTCTPFACSNRSIRAYCTNKIGEDEDRNTDVFEPPLSSLTSLTYLTLWSNQLTSLPESISGLAELAELKMTLTLEREQNRHFYGNKLTSLPESISGLSELTSLFLSDNRLTSLPQNISGLSELTSLPYEGTGEFRSCQTPSPTAEESLDSSPTQSLTQSPTHQTQAPTHQKQSPPRFPTAELTATNECHQCDTDESSVGYAAGTYRGSSVWCVCDRLRFCRCLHPLPTTRAAKIEADENAIVAVVARAWIQSPGHDSLSCITGMDELEETINILKSKKMLKVMFNSTFNCISKTNQHLIFMFKTGTNQGALPE</sequence>
<feature type="signal peptide" evidence="4">
    <location>
        <begin position="1"/>
        <end position="21"/>
    </location>
</feature>
<dbReference type="Pfam" id="PF00560">
    <property type="entry name" value="LRR_1"/>
    <property type="match status" value="2"/>
</dbReference>
<organism evidence="5 6">
    <name type="scientific">Hondaea fermentalgiana</name>
    <dbReference type="NCBI Taxonomy" id="2315210"/>
    <lineage>
        <taxon>Eukaryota</taxon>
        <taxon>Sar</taxon>
        <taxon>Stramenopiles</taxon>
        <taxon>Bigyra</taxon>
        <taxon>Labyrinthulomycetes</taxon>
        <taxon>Thraustochytrida</taxon>
        <taxon>Thraustochytriidae</taxon>
        <taxon>Hondaea</taxon>
    </lineage>
</organism>